<dbReference type="AlphaFoldDB" id="A0A4Z0HDZ9"/>
<keyword evidence="1 2" id="KW-0732">Signal</keyword>
<dbReference type="Pfam" id="PF11611">
    <property type="entry name" value="DUF4352"/>
    <property type="match status" value="1"/>
</dbReference>
<dbReference type="EMBL" id="SRID01000060">
    <property type="protein sequence ID" value="TGB13733.1"/>
    <property type="molecule type" value="Genomic_DNA"/>
</dbReference>
<reference evidence="4 5" key="1">
    <citation type="submission" date="2019-03" db="EMBL/GenBank/DDBJ databases">
        <authorList>
            <person name="Gonzalez-Pimentel J.L."/>
        </authorList>
    </citation>
    <scope>NUCLEOTIDE SEQUENCE [LARGE SCALE GENOMIC DNA]</scope>
    <source>
        <strain evidence="4 5">JCM 31289</strain>
    </source>
</reference>
<organism evidence="4 5">
    <name type="scientific">Streptomyces palmae</name>
    <dbReference type="NCBI Taxonomy" id="1701085"/>
    <lineage>
        <taxon>Bacteria</taxon>
        <taxon>Bacillati</taxon>
        <taxon>Actinomycetota</taxon>
        <taxon>Actinomycetes</taxon>
        <taxon>Kitasatosporales</taxon>
        <taxon>Streptomycetaceae</taxon>
        <taxon>Streptomyces</taxon>
    </lineage>
</organism>
<feature type="signal peptide" evidence="2">
    <location>
        <begin position="1"/>
        <end position="19"/>
    </location>
</feature>
<comment type="caution">
    <text evidence="4">The sequence shown here is derived from an EMBL/GenBank/DDBJ whole genome shotgun (WGS) entry which is preliminary data.</text>
</comment>
<evidence type="ECO:0000313" key="5">
    <source>
        <dbReference type="Proteomes" id="UP000297948"/>
    </source>
</evidence>
<evidence type="ECO:0000256" key="1">
    <source>
        <dbReference type="ARBA" id="ARBA00022729"/>
    </source>
</evidence>
<dbReference type="Proteomes" id="UP000297948">
    <property type="component" value="Unassembled WGS sequence"/>
</dbReference>
<dbReference type="InterPro" id="IPR029050">
    <property type="entry name" value="Immunoprotect_excell_Ig-like"/>
</dbReference>
<feature type="chain" id="PRO_5038861057" evidence="2">
    <location>
        <begin position="20"/>
        <end position="209"/>
    </location>
</feature>
<dbReference type="OrthoDB" id="4239917at2"/>
<dbReference type="InterPro" id="IPR029051">
    <property type="entry name" value="DUF4352"/>
</dbReference>
<dbReference type="PROSITE" id="PS51257">
    <property type="entry name" value="PROKAR_LIPOPROTEIN"/>
    <property type="match status" value="1"/>
</dbReference>
<evidence type="ECO:0000256" key="2">
    <source>
        <dbReference type="SAM" id="SignalP"/>
    </source>
</evidence>
<sequence length="209" mass="22028">MRTRTIAALAVFGLLPLTAACGSGGDNDSAADKPPAQAGLDCSDPRITHVEWVKRCQNEKAGTDGEKPAETAAGKALGLGESGTFTLADSESGKKTTFQVTVDETTYIDEPAEVDTTLAAKGRYLRLGLTLKNVGENTVHLLTYGEIEWENADTAAQDATTLVILDGPELDTTYKPGQAVTGKLVLDVPQRGGVLNYTEGSGFTIKLPR</sequence>
<evidence type="ECO:0000259" key="3">
    <source>
        <dbReference type="Pfam" id="PF11611"/>
    </source>
</evidence>
<name>A0A4Z0HDZ9_9ACTN</name>
<dbReference type="Gene3D" id="2.60.40.1240">
    <property type="match status" value="1"/>
</dbReference>
<gene>
    <name evidence="4" type="ORF">E4099_09520</name>
</gene>
<protein>
    <submittedName>
        <fullName evidence="4">DUF4352 domain-containing protein</fullName>
    </submittedName>
</protein>
<dbReference type="RefSeq" id="WP_135338531.1">
    <property type="nucleotide sequence ID" value="NZ_JBHLTX010000005.1"/>
</dbReference>
<evidence type="ECO:0000313" key="4">
    <source>
        <dbReference type="EMBL" id="TGB13733.1"/>
    </source>
</evidence>
<keyword evidence="5" id="KW-1185">Reference proteome</keyword>
<proteinExistence type="predicted"/>
<feature type="domain" description="DUF4352" evidence="3">
    <location>
        <begin position="96"/>
        <end position="192"/>
    </location>
</feature>
<accession>A0A4Z0HDZ9</accession>